<dbReference type="GO" id="GO:0009017">
    <property type="term" value="F:succinylglutamate desuccinylase activity"/>
    <property type="evidence" value="ECO:0007669"/>
    <property type="project" value="UniProtKB-EC"/>
</dbReference>
<dbReference type="Pfam" id="PF24827">
    <property type="entry name" value="AstE_AspA_cat"/>
    <property type="match status" value="1"/>
</dbReference>
<dbReference type="GO" id="GO:0016788">
    <property type="term" value="F:hydrolase activity, acting on ester bonds"/>
    <property type="evidence" value="ECO:0007669"/>
    <property type="project" value="InterPro"/>
</dbReference>
<dbReference type="InterPro" id="IPR016681">
    <property type="entry name" value="SuccinylGlu_desuccinylase"/>
</dbReference>
<dbReference type="InterPro" id="IPR050178">
    <property type="entry name" value="AspA/AstE_fam"/>
</dbReference>
<name>A0A7W5BBQ1_9BURK</name>
<dbReference type="RefSeq" id="WP_183441686.1">
    <property type="nucleotide sequence ID" value="NZ_JACHXD010000007.1"/>
</dbReference>
<dbReference type="Proteomes" id="UP000541535">
    <property type="component" value="Unassembled WGS sequence"/>
</dbReference>
<evidence type="ECO:0000256" key="4">
    <source>
        <dbReference type="ARBA" id="ARBA00022801"/>
    </source>
</evidence>
<keyword evidence="4 8" id="KW-0378">Hydrolase</keyword>
<feature type="domain" description="AstE/AspA barrel-sandwich hybrid" evidence="6">
    <location>
        <begin position="268"/>
        <end position="341"/>
    </location>
</feature>
<keyword evidence="9" id="KW-1185">Reference proteome</keyword>
<evidence type="ECO:0000256" key="3">
    <source>
        <dbReference type="ARBA" id="ARBA00022723"/>
    </source>
</evidence>
<evidence type="ECO:0000256" key="1">
    <source>
        <dbReference type="ARBA" id="ARBA00001947"/>
    </source>
</evidence>
<dbReference type="GO" id="GO:0008270">
    <property type="term" value="F:zinc ion binding"/>
    <property type="evidence" value="ECO:0007669"/>
    <property type="project" value="InterPro"/>
</dbReference>
<evidence type="ECO:0000256" key="5">
    <source>
        <dbReference type="ARBA" id="ARBA00022833"/>
    </source>
</evidence>
<dbReference type="InterPro" id="IPR055438">
    <property type="entry name" value="AstE_AspA_cat"/>
</dbReference>
<comment type="cofactor">
    <cofactor evidence="1">
        <name>Zn(2+)</name>
        <dbReference type="ChEBI" id="CHEBI:29105"/>
    </cofactor>
</comment>
<evidence type="ECO:0000313" key="9">
    <source>
        <dbReference type="Proteomes" id="UP000541535"/>
    </source>
</evidence>
<accession>A0A7W5BBQ1</accession>
<keyword evidence="2" id="KW-0056">Arginine metabolism</keyword>
<dbReference type="GO" id="GO:0019544">
    <property type="term" value="P:L-arginine catabolic process to L-glutamate"/>
    <property type="evidence" value="ECO:0007669"/>
    <property type="project" value="InterPro"/>
</dbReference>
<dbReference type="Pfam" id="PF04952">
    <property type="entry name" value="AstE_AspA_hybrid"/>
    <property type="match status" value="1"/>
</dbReference>
<dbReference type="PANTHER" id="PTHR15162">
    <property type="entry name" value="ASPARTOACYLASE"/>
    <property type="match status" value="1"/>
</dbReference>
<dbReference type="CDD" id="cd03855">
    <property type="entry name" value="M14_ASTE"/>
    <property type="match status" value="1"/>
</dbReference>
<keyword evidence="5" id="KW-0862">Zinc</keyword>
<evidence type="ECO:0000313" key="8">
    <source>
        <dbReference type="EMBL" id="MBB3119890.1"/>
    </source>
</evidence>
<dbReference type="PANTHER" id="PTHR15162:SF7">
    <property type="entry name" value="SUCCINYLGLUTAMATE DESUCCINYLASE"/>
    <property type="match status" value="1"/>
</dbReference>
<keyword evidence="3" id="KW-0479">Metal-binding</keyword>
<reference evidence="8 9" key="1">
    <citation type="submission" date="2020-08" db="EMBL/GenBank/DDBJ databases">
        <title>Genomic Encyclopedia of Type Strains, Phase III (KMG-III): the genomes of soil and plant-associated and newly described type strains.</title>
        <authorList>
            <person name="Whitman W."/>
        </authorList>
    </citation>
    <scope>NUCLEOTIDE SEQUENCE [LARGE SCALE GENOMIC DNA]</scope>
    <source>
        <strain evidence="8 9">CECT 8897</strain>
    </source>
</reference>
<dbReference type="NCBIfam" id="NF003706">
    <property type="entry name" value="PRK05324.1"/>
    <property type="match status" value="1"/>
</dbReference>
<feature type="domain" description="Succinylglutamate desuccinylase/Aspartoacylase catalytic" evidence="7">
    <location>
        <begin position="65"/>
        <end position="255"/>
    </location>
</feature>
<evidence type="ECO:0000256" key="2">
    <source>
        <dbReference type="ARBA" id="ARBA00022503"/>
    </source>
</evidence>
<dbReference type="GO" id="GO:0019545">
    <property type="term" value="P:L-arginine catabolic process to succinate"/>
    <property type="evidence" value="ECO:0007669"/>
    <property type="project" value="InterPro"/>
</dbReference>
<protein>
    <submittedName>
        <fullName evidence="8">Succinylglutamate desuccinylase</fullName>
        <ecNumber evidence="8">3.5.1.96</ecNumber>
    </submittedName>
</protein>
<dbReference type="InterPro" id="IPR007036">
    <property type="entry name" value="Aste_AspA_hybrid_dom"/>
</dbReference>
<dbReference type="SUPFAM" id="SSF53187">
    <property type="entry name" value="Zn-dependent exopeptidases"/>
    <property type="match status" value="1"/>
</dbReference>
<sequence>MANEVNAASTGGASALPDAVRALAEADFGAVARSFTSAGFSVSEPADGILTIRQPRGDSAAATRPAVLVSVGVHGDETGPIEVVAWLLDALAREPQALAVDLMICVGNIGAIRAGKRFIDADLNRMFRAERGTLEGTAEAARADVMIAATTAFFQDAGPQRWHLDLHTAIRPSVYPMFAIVPDLIADEARHGLIGWLGQAGIEAIIMNPASAGTYSYYSAEHHGAAGTTVELGRIGTLGQNDLSQFVHASQALDDLLRGAGQRPAVTQPHVFKVAQNIIKLSDGFTMAFGRETQNFTALPQGAEIARDGDKIYTVQHAEELVVFPNPDVRIGLRAGMMVVRVS</sequence>
<organism evidence="8 9">
    <name type="scientific">Pseudoduganella violacea</name>
    <dbReference type="NCBI Taxonomy" id="1715466"/>
    <lineage>
        <taxon>Bacteria</taxon>
        <taxon>Pseudomonadati</taxon>
        <taxon>Pseudomonadota</taxon>
        <taxon>Betaproteobacteria</taxon>
        <taxon>Burkholderiales</taxon>
        <taxon>Oxalobacteraceae</taxon>
        <taxon>Telluria group</taxon>
        <taxon>Pseudoduganella</taxon>
    </lineage>
</organism>
<proteinExistence type="predicted"/>
<dbReference type="EC" id="3.5.1.96" evidence="8"/>
<gene>
    <name evidence="8" type="ORF">FHS03_002945</name>
</gene>
<dbReference type="EMBL" id="JACHXD010000007">
    <property type="protein sequence ID" value="MBB3119890.1"/>
    <property type="molecule type" value="Genomic_DNA"/>
</dbReference>
<comment type="caution">
    <text evidence="8">The sequence shown here is derived from an EMBL/GenBank/DDBJ whole genome shotgun (WGS) entry which is preliminary data.</text>
</comment>
<evidence type="ECO:0000259" key="7">
    <source>
        <dbReference type="Pfam" id="PF24827"/>
    </source>
</evidence>
<evidence type="ECO:0000259" key="6">
    <source>
        <dbReference type="Pfam" id="PF04952"/>
    </source>
</evidence>
<dbReference type="AlphaFoldDB" id="A0A7W5BBQ1"/>
<dbReference type="Gene3D" id="3.40.630.10">
    <property type="entry name" value="Zn peptidases"/>
    <property type="match status" value="1"/>
</dbReference>